<accession>A0AAN7IC38</accession>
<dbReference type="EMBL" id="JAXUIC010000011">
    <property type="protein sequence ID" value="KAK4564606.1"/>
    <property type="molecule type" value="Genomic_DNA"/>
</dbReference>
<gene>
    <name evidence="2" type="ORF">RGQ29_006612</name>
</gene>
<dbReference type="Proteomes" id="UP001324115">
    <property type="component" value="Unassembled WGS sequence"/>
</dbReference>
<proteinExistence type="predicted"/>
<feature type="compositionally biased region" description="Pro residues" evidence="1">
    <location>
        <begin position="29"/>
        <end position="46"/>
    </location>
</feature>
<protein>
    <submittedName>
        <fullName evidence="2">Uncharacterized protein</fullName>
    </submittedName>
</protein>
<dbReference type="AlphaFoldDB" id="A0AAN7IC38"/>
<feature type="compositionally biased region" description="Basic and acidic residues" evidence="1">
    <location>
        <begin position="144"/>
        <end position="154"/>
    </location>
</feature>
<keyword evidence="3" id="KW-1185">Reference proteome</keyword>
<comment type="caution">
    <text evidence="2">The sequence shown here is derived from an EMBL/GenBank/DDBJ whole genome shotgun (WGS) entry which is preliminary data.</text>
</comment>
<sequence>MSNSSSDGSNSLQHSLSSLGSVSSEHTHSPPPIPMHPPLPFPIHPLPPQVFILEEVAPFNWSDEEGEDSEDLWLRAEEEAEDAVTTAFLDAPTRYSSDSSSKGSSDDSDLGDGEGKEEEEEDDDDDDDDDEEEMEYLAPDYPYEESRDDRCLCA</sequence>
<organism evidence="2 3">
    <name type="scientific">Quercus rubra</name>
    <name type="common">Northern red oak</name>
    <name type="synonym">Quercus borealis</name>
    <dbReference type="NCBI Taxonomy" id="3512"/>
    <lineage>
        <taxon>Eukaryota</taxon>
        <taxon>Viridiplantae</taxon>
        <taxon>Streptophyta</taxon>
        <taxon>Embryophyta</taxon>
        <taxon>Tracheophyta</taxon>
        <taxon>Spermatophyta</taxon>
        <taxon>Magnoliopsida</taxon>
        <taxon>eudicotyledons</taxon>
        <taxon>Gunneridae</taxon>
        <taxon>Pentapetalae</taxon>
        <taxon>rosids</taxon>
        <taxon>fabids</taxon>
        <taxon>Fagales</taxon>
        <taxon>Fagaceae</taxon>
        <taxon>Quercus</taxon>
    </lineage>
</organism>
<name>A0AAN7IC38_QUERU</name>
<evidence type="ECO:0000313" key="3">
    <source>
        <dbReference type="Proteomes" id="UP001324115"/>
    </source>
</evidence>
<reference evidence="2 3" key="1">
    <citation type="journal article" date="2023" name="G3 (Bethesda)">
        <title>A haplotype-resolved chromosome-scale genome for Quercus rubra L. provides insights into the genetics of adaptive traits for red oak species.</title>
        <authorList>
            <person name="Kapoor B."/>
            <person name="Jenkins J."/>
            <person name="Schmutz J."/>
            <person name="Zhebentyayeva T."/>
            <person name="Kuelheim C."/>
            <person name="Coggeshall M."/>
            <person name="Heim C."/>
            <person name="Lasky J.R."/>
            <person name="Leites L."/>
            <person name="Islam-Faridi N."/>
            <person name="Romero-Severson J."/>
            <person name="DeLeo V.L."/>
            <person name="Lucas S.M."/>
            <person name="Lazic D."/>
            <person name="Gailing O."/>
            <person name="Carlson J."/>
            <person name="Staton M."/>
        </authorList>
    </citation>
    <scope>NUCLEOTIDE SEQUENCE [LARGE SCALE GENOMIC DNA]</scope>
    <source>
        <strain evidence="2">Pseudo-F2</strain>
    </source>
</reference>
<feature type="region of interest" description="Disordered" evidence="1">
    <location>
        <begin position="1"/>
        <end position="46"/>
    </location>
</feature>
<feature type="compositionally biased region" description="Low complexity" evidence="1">
    <location>
        <begin position="1"/>
        <end position="24"/>
    </location>
</feature>
<feature type="region of interest" description="Disordered" evidence="1">
    <location>
        <begin position="78"/>
        <end position="154"/>
    </location>
</feature>
<feature type="compositionally biased region" description="Acidic residues" evidence="1">
    <location>
        <begin position="106"/>
        <end position="135"/>
    </location>
</feature>
<evidence type="ECO:0000256" key="1">
    <source>
        <dbReference type="SAM" id="MobiDB-lite"/>
    </source>
</evidence>
<evidence type="ECO:0000313" key="2">
    <source>
        <dbReference type="EMBL" id="KAK4564606.1"/>
    </source>
</evidence>